<organism evidence="2 3">
    <name type="scientific">Carnegiea gigantea</name>
    <dbReference type="NCBI Taxonomy" id="171969"/>
    <lineage>
        <taxon>Eukaryota</taxon>
        <taxon>Viridiplantae</taxon>
        <taxon>Streptophyta</taxon>
        <taxon>Embryophyta</taxon>
        <taxon>Tracheophyta</taxon>
        <taxon>Spermatophyta</taxon>
        <taxon>Magnoliopsida</taxon>
        <taxon>eudicotyledons</taxon>
        <taxon>Gunneridae</taxon>
        <taxon>Pentapetalae</taxon>
        <taxon>Caryophyllales</taxon>
        <taxon>Cactineae</taxon>
        <taxon>Cactaceae</taxon>
        <taxon>Cactoideae</taxon>
        <taxon>Echinocereeae</taxon>
        <taxon>Carnegiea</taxon>
    </lineage>
</organism>
<dbReference type="OrthoDB" id="688579at2759"/>
<gene>
    <name evidence="2" type="ORF">Cgig2_028195</name>
</gene>
<dbReference type="AlphaFoldDB" id="A0A9Q1Q3T5"/>
<proteinExistence type="predicted"/>
<sequence length="359" mass="39736">MTRAIFYTMVLNDVVELRVTSRVIAGTMALVLKRTRKLCPGLTDLGDDPDPADGQVEDSGSSDAPPPSSDDEEPNKIPYAVPIHEPDNPSWSSCEYSLTLSILSIERDVIFPWEINVAVDRMLDFQEYRIDKIRLTGRLRSLDELLAEGTSEGNPYSSYGSHRSSVEVKIKSVSTSSSSEGETSSLERAMLKKRGHAREEMVQEFMGEEMVFPGASARSDIQDGPSTHFPNSKVMASLKRPTAEDKYLLPARYRFVLPEVDGTINTPPAKCIAAYRAAFSYGLRFPLHLVMMDILNKYELATAQITPTSWHNICSVIAMCELHRLTCTGRASRRSTQFKGLPVRLGALGGIASTIRKPS</sequence>
<name>A0A9Q1Q3T5_9CARY</name>
<evidence type="ECO:0000313" key="2">
    <source>
        <dbReference type="EMBL" id="KAJ8428712.1"/>
    </source>
</evidence>
<comment type="caution">
    <text evidence="2">The sequence shown here is derived from an EMBL/GenBank/DDBJ whole genome shotgun (WGS) entry which is preliminary data.</text>
</comment>
<dbReference type="EMBL" id="JAKOGI010000977">
    <property type="protein sequence ID" value="KAJ8428712.1"/>
    <property type="molecule type" value="Genomic_DNA"/>
</dbReference>
<evidence type="ECO:0000313" key="3">
    <source>
        <dbReference type="Proteomes" id="UP001153076"/>
    </source>
</evidence>
<evidence type="ECO:0000256" key="1">
    <source>
        <dbReference type="SAM" id="MobiDB-lite"/>
    </source>
</evidence>
<keyword evidence="3" id="KW-1185">Reference proteome</keyword>
<accession>A0A9Q1Q3T5</accession>
<dbReference type="Proteomes" id="UP001153076">
    <property type="component" value="Unassembled WGS sequence"/>
</dbReference>
<protein>
    <submittedName>
        <fullName evidence="2">Uncharacterized protein</fullName>
    </submittedName>
</protein>
<feature type="region of interest" description="Disordered" evidence="1">
    <location>
        <begin position="42"/>
        <end position="84"/>
    </location>
</feature>
<feature type="compositionally biased region" description="Low complexity" evidence="1">
    <location>
        <begin position="52"/>
        <end position="63"/>
    </location>
</feature>
<reference evidence="2" key="1">
    <citation type="submission" date="2022-04" db="EMBL/GenBank/DDBJ databases">
        <title>Carnegiea gigantea Genome sequencing and assembly v2.</title>
        <authorList>
            <person name="Copetti D."/>
            <person name="Sanderson M.J."/>
            <person name="Burquez A."/>
            <person name="Wojciechowski M.F."/>
        </authorList>
    </citation>
    <scope>NUCLEOTIDE SEQUENCE</scope>
    <source>
        <strain evidence="2">SGP5-SGP5p</strain>
        <tissue evidence="2">Aerial part</tissue>
    </source>
</reference>